<keyword evidence="3" id="KW-1185">Reference proteome</keyword>
<dbReference type="Gene3D" id="3.30.465.10">
    <property type="match status" value="1"/>
</dbReference>
<reference evidence="2" key="1">
    <citation type="journal article" date="2020" name="Stud. Mycol.">
        <title>101 Dothideomycetes genomes: a test case for predicting lifestyles and emergence of pathogens.</title>
        <authorList>
            <person name="Haridas S."/>
            <person name="Albert R."/>
            <person name="Binder M."/>
            <person name="Bloem J."/>
            <person name="Labutti K."/>
            <person name="Salamov A."/>
            <person name="Andreopoulos B."/>
            <person name="Baker S."/>
            <person name="Barry K."/>
            <person name="Bills G."/>
            <person name="Bluhm B."/>
            <person name="Cannon C."/>
            <person name="Castanera R."/>
            <person name="Culley D."/>
            <person name="Daum C."/>
            <person name="Ezra D."/>
            <person name="Gonzalez J."/>
            <person name="Henrissat B."/>
            <person name="Kuo A."/>
            <person name="Liang C."/>
            <person name="Lipzen A."/>
            <person name="Lutzoni F."/>
            <person name="Magnuson J."/>
            <person name="Mondo S."/>
            <person name="Nolan M."/>
            <person name="Ohm R."/>
            <person name="Pangilinan J."/>
            <person name="Park H.-J."/>
            <person name="Ramirez L."/>
            <person name="Alfaro M."/>
            <person name="Sun H."/>
            <person name="Tritt A."/>
            <person name="Yoshinaga Y."/>
            <person name="Zwiers L.-H."/>
            <person name="Turgeon B."/>
            <person name="Goodwin S."/>
            <person name="Spatafora J."/>
            <person name="Crous P."/>
            <person name="Grigoriev I."/>
        </authorList>
    </citation>
    <scope>NUCLEOTIDE SEQUENCE</scope>
    <source>
        <strain evidence="2">CBS 207.26</strain>
    </source>
</reference>
<dbReference type="InterPro" id="IPR016169">
    <property type="entry name" value="FAD-bd_PCMH_sub2"/>
</dbReference>
<dbReference type="PROSITE" id="PS51387">
    <property type="entry name" value="FAD_PCMH"/>
    <property type="match status" value="1"/>
</dbReference>
<gene>
    <name evidence="2" type="ORF">K469DRAFT_650040</name>
</gene>
<organism evidence="2 3">
    <name type="scientific">Zopfia rhizophila CBS 207.26</name>
    <dbReference type="NCBI Taxonomy" id="1314779"/>
    <lineage>
        <taxon>Eukaryota</taxon>
        <taxon>Fungi</taxon>
        <taxon>Dikarya</taxon>
        <taxon>Ascomycota</taxon>
        <taxon>Pezizomycotina</taxon>
        <taxon>Dothideomycetes</taxon>
        <taxon>Dothideomycetes incertae sedis</taxon>
        <taxon>Zopfiaceae</taxon>
        <taxon>Zopfia</taxon>
    </lineage>
</organism>
<name>A0A6A6EYH1_9PEZI</name>
<proteinExistence type="predicted"/>
<sequence>MGSIAQTSLHREVLERNHILEEILDHIDEYAKEYNKIDYLALKNDVLKPVLAKDFNPETQIRGFLKAFRHTLVYKAAFAKISSPELKDQINDFIDGKGAKDVVGDKEFHLVSHKSPPVVHHFSLLEELKKLVISGLELKAVIKDVFHPKHKHVKDLPVVYEDAADTKVVEVRIAHSKIHLRLYHAFRPTSLAVFYILLPSVPKIRLHKACRSPSYRLDRARVKVLEVCYSEVPFENWGLTVQNTPKFTFLPTTVKGVQNIVQFALANDYRVRCAGYRHSWSSTFSQNNEIFISFVNLHTVTTLPDPMSIIPGEYNGDIVPDLKTIELKEETVPGKKRLCRIGSAVTNEEFRRWAVAGKAWSFPCDVILVEVTIGGVNGPICHGAGISHKTMSDYVRRIEYVDCNGELQVVDDPYLLKAAAGAFGLLGVVTHITFELDAMTYAVMQPLKEDVGLGVPPLSKTDIPPALRSKWFNSPDADQQIAKATAEFERRAANDFYSEWFWFTYQKKIWTNTFNTTTDPTGAINYPDSGNVFLQWVQGWLGGVITTVPFFNAIPGYWQAQLIASLGMAALPPTLGESATPTYKTLLPDALHFRRGVQNMRVRDLEFQIPLPPRKDDPSKPDFSVVQRAWWDVINLVYNDADKDGDPSSAMRLALEMRIMGGSEVLLAPQKGNDLGTLSIEVLTLPDAVADDEWHAFAQKVTDIWMSYGGNARPHWAKEWESFTFKGMNSRKYLKEVAYPEQIKGFREALGKIGEGQGWGLEEVQKRFSNELWDKMVFE</sequence>
<dbReference type="Pfam" id="PF01565">
    <property type="entry name" value="FAD_binding_4"/>
    <property type="match status" value="1"/>
</dbReference>
<evidence type="ECO:0000313" key="3">
    <source>
        <dbReference type="Proteomes" id="UP000800200"/>
    </source>
</evidence>
<dbReference type="GO" id="GO:0071949">
    <property type="term" value="F:FAD binding"/>
    <property type="evidence" value="ECO:0007669"/>
    <property type="project" value="InterPro"/>
</dbReference>
<protein>
    <recommendedName>
        <fullName evidence="1">FAD-binding PCMH-type domain-containing protein</fullName>
    </recommendedName>
</protein>
<feature type="domain" description="FAD-binding PCMH-type" evidence="1">
    <location>
        <begin position="241"/>
        <end position="439"/>
    </location>
</feature>
<dbReference type="Gene3D" id="3.30.43.10">
    <property type="entry name" value="Uridine Diphospho-n-acetylenolpyruvylglucosamine Reductase, domain 2"/>
    <property type="match status" value="1"/>
</dbReference>
<dbReference type="InterPro" id="IPR016167">
    <property type="entry name" value="FAD-bd_PCMH_sub1"/>
</dbReference>
<dbReference type="AlphaFoldDB" id="A0A6A6EYH1"/>
<dbReference type="OrthoDB" id="610608at2759"/>
<evidence type="ECO:0000259" key="1">
    <source>
        <dbReference type="PROSITE" id="PS51387"/>
    </source>
</evidence>
<dbReference type="InterPro" id="IPR016166">
    <property type="entry name" value="FAD-bd_PCMH"/>
</dbReference>
<dbReference type="EMBL" id="ML994610">
    <property type="protein sequence ID" value="KAF2195859.1"/>
    <property type="molecule type" value="Genomic_DNA"/>
</dbReference>
<dbReference type="InterPro" id="IPR036318">
    <property type="entry name" value="FAD-bd_PCMH-like_sf"/>
</dbReference>
<dbReference type="GO" id="GO:0005739">
    <property type="term" value="C:mitochondrion"/>
    <property type="evidence" value="ECO:0007669"/>
    <property type="project" value="TreeGrafter"/>
</dbReference>
<dbReference type="InterPro" id="IPR006094">
    <property type="entry name" value="Oxid_FAD_bind_N"/>
</dbReference>
<dbReference type="GO" id="GO:0003885">
    <property type="term" value="F:D-arabinono-1,4-lactone oxidase activity"/>
    <property type="evidence" value="ECO:0007669"/>
    <property type="project" value="TreeGrafter"/>
</dbReference>
<accession>A0A6A6EYH1</accession>
<dbReference type="SUPFAM" id="SSF56176">
    <property type="entry name" value="FAD-binding/transporter-associated domain-like"/>
    <property type="match status" value="1"/>
</dbReference>
<dbReference type="Proteomes" id="UP000800200">
    <property type="component" value="Unassembled WGS sequence"/>
</dbReference>
<dbReference type="PANTHER" id="PTHR43762">
    <property type="entry name" value="L-GULONOLACTONE OXIDASE"/>
    <property type="match status" value="1"/>
</dbReference>
<dbReference type="Gene3D" id="3.30.70.2520">
    <property type="match status" value="1"/>
</dbReference>
<dbReference type="PANTHER" id="PTHR43762:SF1">
    <property type="entry name" value="D-ARABINONO-1,4-LACTONE OXIDASE"/>
    <property type="match status" value="1"/>
</dbReference>
<dbReference type="InterPro" id="IPR010031">
    <property type="entry name" value="FAD_lactone_oxidase-like"/>
</dbReference>
<evidence type="ECO:0000313" key="2">
    <source>
        <dbReference type="EMBL" id="KAF2195859.1"/>
    </source>
</evidence>